<proteinExistence type="predicted"/>
<gene>
    <name evidence="2" type="ORF">HB375_12215</name>
</gene>
<accession>A0ABX0VG24</accession>
<feature type="domain" description="N-acetyltransferase" evidence="1">
    <location>
        <begin position="16"/>
        <end position="156"/>
    </location>
</feature>
<dbReference type="PROSITE" id="PS51186">
    <property type="entry name" value="GNAT"/>
    <property type="match status" value="1"/>
</dbReference>
<dbReference type="EMBL" id="JAATJS010000004">
    <property type="protein sequence ID" value="NIX77371.1"/>
    <property type="molecule type" value="Genomic_DNA"/>
</dbReference>
<name>A0ABX0VG24_9HYPH</name>
<dbReference type="SUPFAM" id="SSF55729">
    <property type="entry name" value="Acyl-CoA N-acyltransferases (Nat)"/>
    <property type="match status" value="1"/>
</dbReference>
<dbReference type="Pfam" id="PF13673">
    <property type="entry name" value="Acetyltransf_10"/>
    <property type="match status" value="1"/>
</dbReference>
<evidence type="ECO:0000313" key="3">
    <source>
        <dbReference type="Proteomes" id="UP000707352"/>
    </source>
</evidence>
<dbReference type="Proteomes" id="UP000707352">
    <property type="component" value="Unassembled WGS sequence"/>
</dbReference>
<comment type="caution">
    <text evidence="2">The sequence shown here is derived from an EMBL/GenBank/DDBJ whole genome shotgun (WGS) entry which is preliminary data.</text>
</comment>
<sequence>MVTALAPHLPIPTPALELLPEEAEALAFLLPLSEDYPGIDVWFRMKVVPGLRVGTRTLLRIERDGRLAGLGIGKLEADERKICTVRVAPAYVGRGIGVRIFDGLLRCLDVDKPHLTVSSTKLPAFERIFDWYGFDLTSVENGRYVPHAAELGYNDPRSTPLNPLRACEFGSLTQPLPLRM</sequence>
<keyword evidence="3" id="KW-1185">Reference proteome</keyword>
<dbReference type="Gene3D" id="3.40.630.30">
    <property type="match status" value="1"/>
</dbReference>
<dbReference type="InterPro" id="IPR000182">
    <property type="entry name" value="GNAT_dom"/>
</dbReference>
<reference evidence="2 3" key="1">
    <citation type="submission" date="2020-03" db="EMBL/GenBank/DDBJ databases">
        <title>The genome sequence of Microvirga sp. c23x22.</title>
        <authorList>
            <person name="Zhang X."/>
        </authorList>
    </citation>
    <scope>NUCLEOTIDE SEQUENCE [LARGE SCALE GENOMIC DNA]</scope>
    <source>
        <strain evidence="3">c23x22</strain>
    </source>
</reference>
<organism evidence="2 3">
    <name type="scientific">Microvirga terricola</name>
    <dbReference type="NCBI Taxonomy" id="2719797"/>
    <lineage>
        <taxon>Bacteria</taxon>
        <taxon>Pseudomonadati</taxon>
        <taxon>Pseudomonadota</taxon>
        <taxon>Alphaproteobacteria</taxon>
        <taxon>Hyphomicrobiales</taxon>
        <taxon>Methylobacteriaceae</taxon>
        <taxon>Microvirga</taxon>
    </lineage>
</organism>
<evidence type="ECO:0000259" key="1">
    <source>
        <dbReference type="PROSITE" id="PS51186"/>
    </source>
</evidence>
<dbReference type="CDD" id="cd04301">
    <property type="entry name" value="NAT_SF"/>
    <property type="match status" value="1"/>
</dbReference>
<protein>
    <submittedName>
        <fullName evidence="2">N-acetyltransferase</fullName>
    </submittedName>
</protein>
<evidence type="ECO:0000313" key="2">
    <source>
        <dbReference type="EMBL" id="NIX77371.1"/>
    </source>
</evidence>
<dbReference type="InterPro" id="IPR016181">
    <property type="entry name" value="Acyl_CoA_acyltransferase"/>
</dbReference>